<organism evidence="1 2">
    <name type="scientific">Rubrivirga litoralis</name>
    <dbReference type="NCBI Taxonomy" id="3075598"/>
    <lineage>
        <taxon>Bacteria</taxon>
        <taxon>Pseudomonadati</taxon>
        <taxon>Rhodothermota</taxon>
        <taxon>Rhodothermia</taxon>
        <taxon>Rhodothermales</taxon>
        <taxon>Rubricoccaceae</taxon>
        <taxon>Rubrivirga</taxon>
    </lineage>
</organism>
<dbReference type="RefSeq" id="WP_311662574.1">
    <property type="nucleotide sequence ID" value="NZ_JAVRHT010000009.1"/>
</dbReference>
<evidence type="ECO:0000313" key="1">
    <source>
        <dbReference type="EMBL" id="MDT0631231.1"/>
    </source>
</evidence>
<keyword evidence="2" id="KW-1185">Reference proteome</keyword>
<evidence type="ECO:0000313" key="2">
    <source>
        <dbReference type="Proteomes" id="UP001267426"/>
    </source>
</evidence>
<proteinExistence type="predicted"/>
<gene>
    <name evidence="1" type="ORF">RM540_05655</name>
</gene>
<dbReference type="EMBL" id="JAVRHT010000009">
    <property type="protein sequence ID" value="MDT0631231.1"/>
    <property type="molecule type" value="Genomic_DNA"/>
</dbReference>
<protein>
    <recommendedName>
        <fullName evidence="3">DUF4177 domain-containing protein</fullName>
    </recommendedName>
</protein>
<comment type="caution">
    <text evidence="1">The sequence shown here is derived from an EMBL/GenBank/DDBJ whole genome shotgun (WGS) entry which is preliminary data.</text>
</comment>
<reference evidence="1 2" key="1">
    <citation type="submission" date="2023-09" db="EMBL/GenBank/DDBJ databases">
        <authorList>
            <person name="Rey-Velasco X."/>
        </authorList>
    </citation>
    <scope>NUCLEOTIDE SEQUENCE [LARGE SCALE GENOMIC DNA]</scope>
    <source>
        <strain evidence="1 2">F394</strain>
    </source>
</reference>
<sequence>MQKEQNTILVSVNTEDHDDQDALMTEIGRKVGQGWTVIQAIPISGGDAGPGGASEDFMRYQVTVEREIDSDNVVVDADRGGAADLKDVGQVSAAFDEPLTTPDDDA</sequence>
<accession>A0ABU3BPL3</accession>
<name>A0ABU3BPL3_9BACT</name>
<evidence type="ECO:0008006" key="3">
    <source>
        <dbReference type="Google" id="ProtNLM"/>
    </source>
</evidence>
<dbReference type="Proteomes" id="UP001267426">
    <property type="component" value="Unassembled WGS sequence"/>
</dbReference>